<keyword evidence="2" id="KW-1185">Reference proteome</keyword>
<dbReference type="Proteomes" id="UP000503003">
    <property type="component" value="Chromosome 1"/>
</dbReference>
<dbReference type="KEGG" id="vzi:G5S32_05570"/>
<reference evidence="1 2" key="1">
    <citation type="submission" date="2020-02" db="EMBL/GenBank/DDBJ databases">
        <title>A complete genome of a marine bacterium Vibrio sp. ZWAL4003 isolated from the mangrove sediment with the ability to degrade polysaccharides.</title>
        <authorList>
            <person name="Wu J."/>
            <person name="Qu W."/>
            <person name="Zeng R."/>
        </authorList>
    </citation>
    <scope>NUCLEOTIDE SEQUENCE [LARGE SCALE GENOMIC DNA]</scope>
    <source>
        <strain evidence="1 2">ZWAL4003</strain>
    </source>
</reference>
<proteinExistence type="predicted"/>
<dbReference type="RefSeq" id="WP_165311088.1">
    <property type="nucleotide sequence ID" value="NZ_CP049331.1"/>
</dbReference>
<evidence type="ECO:0000313" key="1">
    <source>
        <dbReference type="EMBL" id="QIH41492.1"/>
    </source>
</evidence>
<protein>
    <submittedName>
        <fullName evidence="1">Uncharacterized protein</fullName>
    </submittedName>
</protein>
<name>A0A6G7CHB4_9VIBR</name>
<accession>A0A6G7CHB4</accession>
<gene>
    <name evidence="1" type="ORF">G5S32_05570</name>
</gene>
<dbReference type="AlphaFoldDB" id="A0A6G7CHB4"/>
<organism evidence="1 2">
    <name type="scientific">Vibrio ziniensis</name>
    <dbReference type="NCBI Taxonomy" id="2711221"/>
    <lineage>
        <taxon>Bacteria</taxon>
        <taxon>Pseudomonadati</taxon>
        <taxon>Pseudomonadota</taxon>
        <taxon>Gammaproteobacteria</taxon>
        <taxon>Vibrionales</taxon>
        <taxon>Vibrionaceae</taxon>
        <taxon>Vibrio</taxon>
    </lineage>
</organism>
<dbReference type="EMBL" id="CP049331">
    <property type="protein sequence ID" value="QIH41492.1"/>
    <property type="molecule type" value="Genomic_DNA"/>
</dbReference>
<evidence type="ECO:0000313" key="2">
    <source>
        <dbReference type="Proteomes" id="UP000503003"/>
    </source>
</evidence>
<sequence>MNNFDIEETLTKAAVAYFGNDHNLGMYLLKGCLRRLSLLPLNAEQASYLATTISTINEMIKLNNFTGLADVIMFELIKNFPDFDSLLAQDSAEN</sequence>